<evidence type="ECO:0000259" key="3">
    <source>
        <dbReference type="Pfam" id="PF01926"/>
    </source>
</evidence>
<dbReference type="GO" id="GO:0005525">
    <property type="term" value="F:GTP binding"/>
    <property type="evidence" value="ECO:0007669"/>
    <property type="project" value="UniProtKB-KW"/>
</dbReference>
<accession>A0A1A9ZHJ2</accession>
<keyword evidence="2" id="KW-0342">GTP-binding</keyword>
<reference evidence="5" key="1">
    <citation type="submission" date="2014-03" db="EMBL/GenBank/DDBJ databases">
        <authorList>
            <person name="Aksoy S."/>
            <person name="Warren W."/>
            <person name="Wilson R.K."/>
        </authorList>
    </citation>
    <scope>NUCLEOTIDE SEQUENCE [LARGE SCALE GENOMIC DNA]</scope>
    <source>
        <strain evidence="5">IAEA</strain>
    </source>
</reference>
<dbReference type="InterPro" id="IPR006073">
    <property type="entry name" value="GTP-bd"/>
</dbReference>
<organism evidence="4 5">
    <name type="scientific">Glossina pallidipes</name>
    <name type="common">Tsetse fly</name>
    <dbReference type="NCBI Taxonomy" id="7398"/>
    <lineage>
        <taxon>Eukaryota</taxon>
        <taxon>Metazoa</taxon>
        <taxon>Ecdysozoa</taxon>
        <taxon>Arthropoda</taxon>
        <taxon>Hexapoda</taxon>
        <taxon>Insecta</taxon>
        <taxon>Pterygota</taxon>
        <taxon>Neoptera</taxon>
        <taxon>Endopterygota</taxon>
        <taxon>Diptera</taxon>
        <taxon>Brachycera</taxon>
        <taxon>Muscomorpha</taxon>
        <taxon>Hippoboscoidea</taxon>
        <taxon>Glossinidae</taxon>
        <taxon>Glossina</taxon>
    </lineage>
</organism>
<dbReference type="GO" id="GO:0005730">
    <property type="term" value="C:nucleolus"/>
    <property type="evidence" value="ECO:0007669"/>
    <property type="project" value="TreeGrafter"/>
</dbReference>
<dbReference type="InterPro" id="IPR050755">
    <property type="entry name" value="TRAFAC_YlqF/YawG_RiboMat"/>
</dbReference>
<dbReference type="STRING" id="7398.A0A1A9ZHJ2"/>
<feature type="domain" description="G" evidence="3">
    <location>
        <begin position="183"/>
        <end position="246"/>
    </location>
</feature>
<dbReference type="Proteomes" id="UP000092445">
    <property type="component" value="Unassembled WGS sequence"/>
</dbReference>
<keyword evidence="5" id="KW-1185">Reference proteome</keyword>
<name>A0A1A9ZHJ2_GLOPL</name>
<dbReference type="PANTHER" id="PTHR11089:SF30">
    <property type="entry name" value="GUANINE NUCLEOTIDE-BINDING PROTEIN-LIKE 3 HOMOLOG"/>
    <property type="match status" value="1"/>
</dbReference>
<evidence type="ECO:0000256" key="2">
    <source>
        <dbReference type="ARBA" id="ARBA00023134"/>
    </source>
</evidence>
<dbReference type="SUPFAM" id="SSF52540">
    <property type="entry name" value="P-loop containing nucleoside triphosphate hydrolases"/>
    <property type="match status" value="1"/>
</dbReference>
<reference evidence="4" key="2">
    <citation type="submission" date="2020-05" db="UniProtKB">
        <authorList>
            <consortium name="EnsemblMetazoa"/>
        </authorList>
    </citation>
    <scope>IDENTIFICATION</scope>
    <source>
        <strain evidence="4">IAEA</strain>
    </source>
</reference>
<dbReference type="AlphaFoldDB" id="A0A1A9ZHJ2"/>
<dbReference type="EnsemblMetazoa" id="GPAI014830-RA">
    <property type="protein sequence ID" value="GPAI014830-PA"/>
    <property type="gene ID" value="GPAI014830"/>
</dbReference>
<dbReference type="InterPro" id="IPR027417">
    <property type="entry name" value="P-loop_NTPase"/>
</dbReference>
<evidence type="ECO:0000256" key="1">
    <source>
        <dbReference type="ARBA" id="ARBA00022741"/>
    </source>
</evidence>
<dbReference type="PANTHER" id="PTHR11089">
    <property type="entry name" value="GTP-BINDING PROTEIN-RELATED"/>
    <property type="match status" value="1"/>
</dbReference>
<protein>
    <recommendedName>
        <fullName evidence="3">G domain-containing protein</fullName>
    </recommendedName>
</protein>
<dbReference type="VEuPathDB" id="VectorBase:GPAI014830"/>
<dbReference type="Pfam" id="PF01926">
    <property type="entry name" value="MMR_HSR1"/>
    <property type="match status" value="1"/>
</dbReference>
<dbReference type="Gene3D" id="3.40.50.300">
    <property type="entry name" value="P-loop containing nucleotide triphosphate hydrolases"/>
    <property type="match status" value="1"/>
</dbReference>
<proteinExistence type="predicted"/>
<evidence type="ECO:0000313" key="5">
    <source>
        <dbReference type="Proteomes" id="UP000092445"/>
    </source>
</evidence>
<evidence type="ECO:0000313" key="4">
    <source>
        <dbReference type="EnsemblMetazoa" id="GPAI014830-PA"/>
    </source>
</evidence>
<keyword evidence="1" id="KW-0547">Nucleotide-binding</keyword>
<dbReference type="CDD" id="cd04178">
    <property type="entry name" value="Nucleostemin_like"/>
    <property type="match status" value="1"/>
</dbReference>
<sequence>MNMTLILNCVMQLMWNLMEIKRPAENIALINFLDETHNKCELWRCYFETKDIADSFLNGIAPSWEKLFGVPLCNTNTVKNSKNVWNRDPFGTRCSKVERAVRAAPGNKKLVLILNKADLVPKENLSNWLKYFRRLGSVPVFKASTQDQNSKLGRRKFKQMCTDKAEMPMLGNYCRNKGIKTSVGVVGIPNIGKSSIINCLIRGKSCSVGCTPGITRAMQEVALDSKITLIDCSGIVFTNNLKSENVPAVLKNAQRVGDVKDPFIADESILKRASKEFFCKL</sequence>